<proteinExistence type="inferred from homology"/>
<evidence type="ECO:0000313" key="4">
    <source>
        <dbReference type="Proteomes" id="UP001243009"/>
    </source>
</evidence>
<dbReference type="PANTHER" id="PTHR42928:SF5">
    <property type="entry name" value="BLR1237 PROTEIN"/>
    <property type="match status" value="1"/>
</dbReference>
<dbReference type="EMBL" id="JAUTWS010000010">
    <property type="protein sequence ID" value="MDO9709237.1"/>
    <property type="molecule type" value="Genomic_DNA"/>
</dbReference>
<accession>A0ABT9DZA2</accession>
<evidence type="ECO:0000313" key="3">
    <source>
        <dbReference type="EMBL" id="MDO9709237.1"/>
    </source>
</evidence>
<comment type="caution">
    <text evidence="3">The sequence shown here is derived from an EMBL/GenBank/DDBJ whole genome shotgun (WGS) entry which is preliminary data.</text>
</comment>
<evidence type="ECO:0000256" key="1">
    <source>
        <dbReference type="ARBA" id="ARBA00006987"/>
    </source>
</evidence>
<comment type="similarity">
    <text evidence="1">Belongs to the UPF0065 (bug) family.</text>
</comment>
<dbReference type="SUPFAM" id="SSF53850">
    <property type="entry name" value="Periplasmic binding protein-like II"/>
    <property type="match status" value="1"/>
</dbReference>
<dbReference type="Proteomes" id="UP001243009">
    <property type="component" value="Unassembled WGS sequence"/>
</dbReference>
<dbReference type="Pfam" id="PF03401">
    <property type="entry name" value="TctC"/>
    <property type="match status" value="1"/>
</dbReference>
<dbReference type="Gene3D" id="3.40.190.150">
    <property type="entry name" value="Bordetella uptake gene, domain 1"/>
    <property type="match status" value="1"/>
</dbReference>
<reference evidence="3 4" key="1">
    <citation type="submission" date="2023-08" db="EMBL/GenBank/DDBJ databases">
        <title>The draft genome sequence of Paracraurococcus sp. LOR1-02.</title>
        <authorList>
            <person name="Kingkaew E."/>
            <person name="Tanasupawat S."/>
        </authorList>
    </citation>
    <scope>NUCLEOTIDE SEQUENCE [LARGE SCALE GENOMIC DNA]</scope>
    <source>
        <strain evidence="3 4">LOR1-02</strain>
    </source>
</reference>
<keyword evidence="4" id="KW-1185">Reference proteome</keyword>
<dbReference type="Gene3D" id="3.40.190.10">
    <property type="entry name" value="Periplasmic binding protein-like II"/>
    <property type="match status" value="1"/>
</dbReference>
<dbReference type="PIRSF" id="PIRSF017082">
    <property type="entry name" value="YflP"/>
    <property type="match status" value="1"/>
</dbReference>
<gene>
    <name evidence="3" type="ORF">Q7A36_12860</name>
</gene>
<evidence type="ECO:0000256" key="2">
    <source>
        <dbReference type="SAM" id="SignalP"/>
    </source>
</evidence>
<feature type="signal peptide" evidence="2">
    <location>
        <begin position="1"/>
        <end position="22"/>
    </location>
</feature>
<organism evidence="3 4">
    <name type="scientific">Paracraurococcus lichenis</name>
    <dbReference type="NCBI Taxonomy" id="3064888"/>
    <lineage>
        <taxon>Bacteria</taxon>
        <taxon>Pseudomonadati</taxon>
        <taxon>Pseudomonadota</taxon>
        <taxon>Alphaproteobacteria</taxon>
        <taxon>Acetobacterales</taxon>
        <taxon>Roseomonadaceae</taxon>
        <taxon>Paracraurococcus</taxon>
    </lineage>
</organism>
<dbReference type="RefSeq" id="WP_305104099.1">
    <property type="nucleotide sequence ID" value="NZ_JAUTWS010000010.1"/>
</dbReference>
<dbReference type="PANTHER" id="PTHR42928">
    <property type="entry name" value="TRICARBOXYLATE-BINDING PROTEIN"/>
    <property type="match status" value="1"/>
</dbReference>
<feature type="chain" id="PRO_5047099747" evidence="2">
    <location>
        <begin position="23"/>
        <end position="325"/>
    </location>
</feature>
<dbReference type="InterPro" id="IPR042100">
    <property type="entry name" value="Bug_dom1"/>
</dbReference>
<sequence length="325" mass="34231">MRLPRRILLAAPLLLAAPAALAQGLGDYPSRPVTLIAAGAAGGPTDTITRIVADSMGKHLGQPVVVESIGGSVVGPQRMVQSKPDGYTLLINNIGMAASATLFRKLPYDVPGSFAPLGLVSDAAMTIVTRPGFPAQDLKGVMQRLTTEAEALNLATAGLGSAANLCGLLVQQAAGARATVVVFRGTAPAIAELMAGRIDLLCDQATNTIPYIRDGRVQAWGVSSPARLAGLPEVPTTAEAGFPGIAMSTWHGLYAPAGTPEPIQERLSAALRETLKEEKLRQRYAELLTDVPSEERQTIAFHRRFLVEEVARWRPVIQAAGAYAD</sequence>
<keyword evidence="2" id="KW-0732">Signal</keyword>
<protein>
    <submittedName>
        <fullName evidence="3">Tripartite tricarboxylate transporter substrate-binding protein</fullName>
    </submittedName>
</protein>
<dbReference type="InterPro" id="IPR005064">
    <property type="entry name" value="BUG"/>
</dbReference>
<name>A0ABT9DZA2_9PROT</name>